<feature type="compositionally biased region" description="Basic residues" evidence="1">
    <location>
        <begin position="771"/>
        <end position="790"/>
    </location>
</feature>
<feature type="region of interest" description="Disordered" evidence="1">
    <location>
        <begin position="895"/>
        <end position="939"/>
    </location>
</feature>
<feature type="compositionally biased region" description="Gly residues" evidence="1">
    <location>
        <begin position="996"/>
        <end position="1008"/>
    </location>
</feature>
<reference evidence="2" key="1">
    <citation type="journal article" date="2019" name="Sci. Rep.">
        <title>Draft genome of Tanacetum cinerariifolium, the natural source of mosquito coil.</title>
        <authorList>
            <person name="Yamashiro T."/>
            <person name="Shiraishi A."/>
            <person name="Satake H."/>
            <person name="Nakayama K."/>
        </authorList>
    </citation>
    <scope>NUCLEOTIDE SEQUENCE</scope>
</reference>
<feature type="region of interest" description="Disordered" evidence="1">
    <location>
        <begin position="328"/>
        <end position="428"/>
    </location>
</feature>
<proteinExistence type="predicted"/>
<feature type="region of interest" description="Disordered" evidence="1">
    <location>
        <begin position="1"/>
        <end position="24"/>
    </location>
</feature>
<dbReference type="AlphaFoldDB" id="A0A699GH44"/>
<organism evidence="2">
    <name type="scientific">Tanacetum cinerariifolium</name>
    <name type="common">Dalmatian daisy</name>
    <name type="synonym">Chrysanthemum cinerariifolium</name>
    <dbReference type="NCBI Taxonomy" id="118510"/>
    <lineage>
        <taxon>Eukaryota</taxon>
        <taxon>Viridiplantae</taxon>
        <taxon>Streptophyta</taxon>
        <taxon>Embryophyta</taxon>
        <taxon>Tracheophyta</taxon>
        <taxon>Spermatophyta</taxon>
        <taxon>Magnoliopsida</taxon>
        <taxon>eudicotyledons</taxon>
        <taxon>Gunneridae</taxon>
        <taxon>Pentapetalae</taxon>
        <taxon>asterids</taxon>
        <taxon>campanulids</taxon>
        <taxon>Asterales</taxon>
        <taxon>Asteraceae</taxon>
        <taxon>Asteroideae</taxon>
        <taxon>Anthemideae</taxon>
        <taxon>Anthemidinae</taxon>
        <taxon>Tanacetum</taxon>
    </lineage>
</organism>
<feature type="compositionally biased region" description="Basic residues" evidence="1">
    <location>
        <begin position="445"/>
        <end position="455"/>
    </location>
</feature>
<feature type="region of interest" description="Disordered" evidence="1">
    <location>
        <begin position="155"/>
        <end position="182"/>
    </location>
</feature>
<feature type="compositionally biased region" description="Basic residues" evidence="1">
    <location>
        <begin position="928"/>
        <end position="937"/>
    </location>
</feature>
<feature type="compositionally biased region" description="Low complexity" evidence="1">
    <location>
        <begin position="1023"/>
        <end position="1033"/>
    </location>
</feature>
<feature type="compositionally biased region" description="Low complexity" evidence="1">
    <location>
        <begin position="636"/>
        <end position="652"/>
    </location>
</feature>
<accession>A0A699GH44</accession>
<sequence>MRQPSVGQGQQRGRQVEGQVHGTGHAESLARSMLAHGGATTARAVLPSCWRHEYSPLPAYRPDLGYHLDCHYLSARRGAGPGVDRVPLLDCRRGFAGRPGDRAARLVAAAPGVAVPVRPGHRPVLPELPVLLLCGALHHQRPGSRGVFHRAAVDRAGRPPVPGPADPAAGDGGRRSGPGRHRAAVCAANDGPLGRQPRAAGTGPVAGRHLVLRLRQPAVVPHAVAGADTRAHQCLGHADRRHHAGRRRLGAGHAVRARPVAALPGRAAVPGYTRLGDRLYGIPDAGRAHRSRSGGVFHGIIPHRCVDDIDHLRRLPMDAAGAVRAGAGAAREYGSHRPGRQDDDAGPGRRPYASAIGRQPPAQLQPRLRGADGAAVPGPYSILHRPRRGCRQSRSQALAGGGQLVPARHAARRRGHQRGHARRPQHRPAYIGALVVRPLGAAQQQRHRHGRHHRYNAGPGRRQDRPRQRRPRHRTAGRRRAGHGHEPAAAADRGGEPGGVQQGAGGAAPAGHHVVPGRLYRSRNHDRVHRPATARQADCARPLCRADRPRQGRHAAQRRGRPAQTAKTVRPGSDQSCAVAAGAPRQAVHGRRDLGARVHRRHAGTVPRKQGHGTGARLAAGRQYRPGHVPVAGGAAHHAGLAGQGPDRSACARGRRPRRARHARRHRLAAQHACRQGRAAGAGARRDRGPRRLSALRPARCDAGAVVPVGQAGAGHAGRARALHGTGALRAGGAAIGAAGRRRAHRLRQRLAGGPARPVVRPQGGRDPHGRARCRAGIRGPAGHRPRPAARGRAAGDYPQRRLHAAPGKADRLAGNGQAGRPDRPGPQFLHHPRRGHCQHPGAAHRCGRQDRVSGRRAVMRRHRAGGGLDYQVQSHAESAVAAVARRALHAGAAGRARRPSLVRGRPLPGGSGQRIALPGHAQGTGRPSRRRRRPRAGRMVGYLEAKAAPVLRARLKRDGYEGQLTTCDAEAGDDKTGHGDTGCAPVRCTVAGRRYGSGDGSTGGSGTSGSSTGTSGSGGASSTGTGASADTDYSLQRTRAAACHHGQRRTGGRCRSAGAGRAECGRHPLRRAAHAGQAAIDHPR</sequence>
<comment type="caution">
    <text evidence="2">The sequence shown here is derived from an EMBL/GenBank/DDBJ whole genome shotgun (WGS) entry which is preliminary data.</text>
</comment>
<feature type="region of interest" description="Disordered" evidence="1">
    <location>
        <begin position="636"/>
        <end position="691"/>
    </location>
</feature>
<feature type="region of interest" description="Disordered" evidence="1">
    <location>
        <begin position="441"/>
        <end position="593"/>
    </location>
</feature>
<feature type="compositionally biased region" description="Basic residues" evidence="1">
    <location>
        <begin position="409"/>
        <end position="426"/>
    </location>
</feature>
<feature type="region of interest" description="Disordered" evidence="1">
    <location>
        <begin position="755"/>
        <end position="852"/>
    </location>
</feature>
<feature type="compositionally biased region" description="Basic residues" evidence="1">
    <location>
        <begin position="467"/>
        <end position="482"/>
    </location>
</feature>
<feature type="compositionally biased region" description="Basic residues" evidence="1">
    <location>
        <begin position="551"/>
        <end position="561"/>
    </location>
</feature>
<feature type="compositionally biased region" description="Low complexity" evidence="1">
    <location>
        <begin position="670"/>
        <end position="683"/>
    </location>
</feature>
<evidence type="ECO:0000256" key="1">
    <source>
        <dbReference type="SAM" id="MobiDB-lite"/>
    </source>
</evidence>
<evidence type="ECO:0000313" key="2">
    <source>
        <dbReference type="EMBL" id="GEU28128.1"/>
    </source>
</evidence>
<gene>
    <name evidence="2" type="ORF">Tci_000106</name>
</gene>
<feature type="compositionally biased region" description="Basic residues" evidence="1">
    <location>
        <begin position="653"/>
        <end position="669"/>
    </location>
</feature>
<feature type="compositionally biased region" description="Low complexity" evidence="1">
    <location>
        <begin position="1054"/>
        <end position="1063"/>
    </location>
</feature>
<dbReference type="EMBL" id="BKCJ010000001">
    <property type="protein sequence ID" value="GEU28128.1"/>
    <property type="molecule type" value="Genomic_DNA"/>
</dbReference>
<feature type="compositionally biased region" description="Gly residues" evidence="1">
    <location>
        <begin position="496"/>
        <end position="508"/>
    </location>
</feature>
<feature type="compositionally biased region" description="Basic and acidic residues" evidence="1">
    <location>
        <begin position="333"/>
        <end position="347"/>
    </location>
</feature>
<name>A0A699GH44_TANCI</name>
<feature type="compositionally biased region" description="Basic residues" evidence="1">
    <location>
        <begin position="520"/>
        <end position="532"/>
    </location>
</feature>
<feature type="compositionally biased region" description="Low complexity" evidence="1">
    <location>
        <begin position="1"/>
        <end position="22"/>
    </location>
</feature>
<feature type="region of interest" description="Disordered" evidence="1">
    <location>
        <begin position="996"/>
        <end position="1085"/>
    </location>
</feature>
<protein>
    <submittedName>
        <fullName evidence="2">Uncharacterized protein</fullName>
    </submittedName>
</protein>